<dbReference type="PANTHER" id="PTHR30537">
    <property type="entry name" value="HTH-TYPE TRANSCRIPTIONAL REGULATOR"/>
    <property type="match status" value="1"/>
</dbReference>
<dbReference type="Gene3D" id="1.10.10.10">
    <property type="entry name" value="Winged helix-like DNA-binding domain superfamily/Winged helix DNA-binding domain"/>
    <property type="match status" value="1"/>
</dbReference>
<evidence type="ECO:0000259" key="5">
    <source>
        <dbReference type="PROSITE" id="PS50931"/>
    </source>
</evidence>
<sequence>MKTEVNKPLSFRRYPSTTALQCFETAARHLSFTNAAQEMHMTQSAISKQVAQLEEMLNLSLFYRTPHRISLTPAGKTYYLEVLEILKHIEAATTSLMSNSDNSEVLKIVSHPTFCSRWLMPALKGFSQAQPLINLDIKELAGPFFSEDQNVDVAFLYGDGIWGGMESIKLFDEYSVAVCHPDYLKDKAPCTSNIDNCTLLQLSSRPSAWYEYFRQQDISIDGTFVGPRFDTFHTTISAALLGYGIALVPLRLVAPELRSGALVTAWRYAVKGRGAYYISYPLSLGRSHKIKVLLEWVSAYLDTSNDHEQGLDFYQQS</sequence>
<keyword evidence="3" id="KW-0238">DNA-binding</keyword>
<gene>
    <name evidence="6" type="ORF">J3492_10185</name>
</gene>
<name>A0ABS3NQ94_9GAMM</name>
<dbReference type="SUPFAM" id="SSF53850">
    <property type="entry name" value="Periplasmic binding protein-like II"/>
    <property type="match status" value="1"/>
</dbReference>
<evidence type="ECO:0000256" key="3">
    <source>
        <dbReference type="ARBA" id="ARBA00023125"/>
    </source>
</evidence>
<dbReference type="PROSITE" id="PS50931">
    <property type="entry name" value="HTH_LYSR"/>
    <property type="match status" value="1"/>
</dbReference>
<evidence type="ECO:0000256" key="2">
    <source>
        <dbReference type="ARBA" id="ARBA00023015"/>
    </source>
</evidence>
<accession>A0ABS3NQ94</accession>
<dbReference type="InterPro" id="IPR058163">
    <property type="entry name" value="LysR-type_TF_proteobact-type"/>
</dbReference>
<feature type="domain" description="HTH lysR-type" evidence="5">
    <location>
        <begin position="15"/>
        <end position="72"/>
    </location>
</feature>
<dbReference type="PANTHER" id="PTHR30537:SF26">
    <property type="entry name" value="GLYCINE CLEAVAGE SYSTEM TRANSCRIPTIONAL ACTIVATOR"/>
    <property type="match status" value="1"/>
</dbReference>
<keyword evidence="2" id="KW-0805">Transcription regulation</keyword>
<dbReference type="Gene3D" id="3.40.190.10">
    <property type="entry name" value="Periplasmic binding protein-like II"/>
    <property type="match status" value="2"/>
</dbReference>
<dbReference type="Pfam" id="PF03466">
    <property type="entry name" value="LysR_substrate"/>
    <property type="match status" value="1"/>
</dbReference>
<evidence type="ECO:0000313" key="6">
    <source>
        <dbReference type="EMBL" id="MBO1531574.1"/>
    </source>
</evidence>
<reference evidence="6 7" key="1">
    <citation type="submission" date="2021-03" db="EMBL/GenBank/DDBJ databases">
        <authorList>
            <person name="Shang D.-D."/>
            <person name="Du Z.-J."/>
            <person name="Chen G.-J."/>
        </authorList>
    </citation>
    <scope>NUCLEOTIDE SEQUENCE [LARGE SCALE GENOMIC DNA]</scope>
    <source>
        <strain evidence="6 7">F1192</strain>
    </source>
</reference>
<dbReference type="InterPro" id="IPR036390">
    <property type="entry name" value="WH_DNA-bd_sf"/>
</dbReference>
<dbReference type="InterPro" id="IPR036388">
    <property type="entry name" value="WH-like_DNA-bd_sf"/>
</dbReference>
<comment type="similarity">
    <text evidence="1">Belongs to the LysR transcriptional regulatory family.</text>
</comment>
<evidence type="ECO:0000256" key="4">
    <source>
        <dbReference type="ARBA" id="ARBA00023163"/>
    </source>
</evidence>
<dbReference type="Proteomes" id="UP000664554">
    <property type="component" value="Unassembled WGS sequence"/>
</dbReference>
<comment type="caution">
    <text evidence="6">The sequence shown here is derived from an EMBL/GenBank/DDBJ whole genome shotgun (WGS) entry which is preliminary data.</text>
</comment>
<proteinExistence type="inferred from homology"/>
<evidence type="ECO:0000256" key="1">
    <source>
        <dbReference type="ARBA" id="ARBA00009437"/>
    </source>
</evidence>
<dbReference type="EMBL" id="JAGBKM010000019">
    <property type="protein sequence ID" value="MBO1531574.1"/>
    <property type="molecule type" value="Genomic_DNA"/>
</dbReference>
<organism evidence="6 7">
    <name type="scientific">Psychrobacter coccoides</name>
    <dbReference type="NCBI Taxonomy" id="2818440"/>
    <lineage>
        <taxon>Bacteria</taxon>
        <taxon>Pseudomonadati</taxon>
        <taxon>Pseudomonadota</taxon>
        <taxon>Gammaproteobacteria</taxon>
        <taxon>Moraxellales</taxon>
        <taxon>Moraxellaceae</taxon>
        <taxon>Psychrobacter</taxon>
    </lineage>
</organism>
<evidence type="ECO:0000313" key="7">
    <source>
        <dbReference type="Proteomes" id="UP000664554"/>
    </source>
</evidence>
<dbReference type="SUPFAM" id="SSF46785">
    <property type="entry name" value="Winged helix' DNA-binding domain"/>
    <property type="match status" value="1"/>
</dbReference>
<dbReference type="Pfam" id="PF00126">
    <property type="entry name" value="HTH_1"/>
    <property type="match status" value="1"/>
</dbReference>
<dbReference type="InterPro" id="IPR000847">
    <property type="entry name" value="LysR_HTH_N"/>
</dbReference>
<keyword evidence="7" id="KW-1185">Reference proteome</keyword>
<dbReference type="PRINTS" id="PR00039">
    <property type="entry name" value="HTHLYSR"/>
</dbReference>
<protein>
    <submittedName>
        <fullName evidence="6">LysR family transcriptional regulator</fullName>
    </submittedName>
</protein>
<dbReference type="InterPro" id="IPR005119">
    <property type="entry name" value="LysR_subst-bd"/>
</dbReference>
<keyword evidence="4" id="KW-0804">Transcription</keyword>